<evidence type="ECO:0000256" key="9">
    <source>
        <dbReference type="ARBA" id="ARBA00022833"/>
    </source>
</evidence>
<dbReference type="AlphaFoldDB" id="A0AA39QKP0"/>
<keyword evidence="11" id="KW-0482">Metalloprotease</keyword>
<evidence type="ECO:0000256" key="8">
    <source>
        <dbReference type="ARBA" id="ARBA00022801"/>
    </source>
</evidence>
<dbReference type="InterPro" id="IPR001431">
    <property type="entry name" value="Pept_M16_Zn_BS"/>
</dbReference>
<evidence type="ECO:0000256" key="3">
    <source>
        <dbReference type="ARBA" id="ARBA00004173"/>
    </source>
</evidence>
<evidence type="ECO:0000259" key="16">
    <source>
        <dbReference type="Pfam" id="PF00675"/>
    </source>
</evidence>
<evidence type="ECO:0000256" key="5">
    <source>
        <dbReference type="ARBA" id="ARBA00012299"/>
    </source>
</evidence>
<keyword evidence="9" id="KW-0862">Zinc</keyword>
<keyword evidence="10" id="KW-0809">Transit peptide</keyword>
<dbReference type="InterPro" id="IPR050361">
    <property type="entry name" value="MPP/UQCRC_Complex"/>
</dbReference>
<evidence type="ECO:0000256" key="4">
    <source>
        <dbReference type="ARBA" id="ARBA00007261"/>
    </source>
</evidence>
<evidence type="ECO:0000256" key="1">
    <source>
        <dbReference type="ARBA" id="ARBA00001098"/>
    </source>
</evidence>
<dbReference type="PANTHER" id="PTHR11851:SF149">
    <property type="entry name" value="GH01077P"/>
    <property type="match status" value="1"/>
</dbReference>
<dbReference type="InterPro" id="IPR011765">
    <property type="entry name" value="Pept_M16_N"/>
</dbReference>
<comment type="function">
    <text evidence="14">Catalytic subunit of the essential mitochondrial processing protease (MPP), which cleaves the mitochondrial sequence off newly imported precursors proteins. Preferentially, cleaves after an arginine at position P2.</text>
</comment>
<keyword evidence="19" id="KW-1185">Reference proteome</keyword>
<dbReference type="FunFam" id="3.30.830.10:FF:000002">
    <property type="entry name" value="Mitochondrial-processing peptidase subunit beta"/>
    <property type="match status" value="1"/>
</dbReference>
<evidence type="ECO:0000259" key="17">
    <source>
        <dbReference type="Pfam" id="PF05193"/>
    </source>
</evidence>
<evidence type="ECO:0000256" key="11">
    <source>
        <dbReference type="ARBA" id="ARBA00023049"/>
    </source>
</evidence>
<keyword evidence="6" id="KW-0645">Protease</keyword>
<evidence type="ECO:0000256" key="6">
    <source>
        <dbReference type="ARBA" id="ARBA00022670"/>
    </source>
</evidence>
<dbReference type="Pfam" id="PF00675">
    <property type="entry name" value="Peptidase_M16"/>
    <property type="match status" value="1"/>
</dbReference>
<dbReference type="Proteomes" id="UP001175228">
    <property type="component" value="Unassembled WGS sequence"/>
</dbReference>
<keyword evidence="7" id="KW-0479">Metal-binding</keyword>
<dbReference type="FunFam" id="3.30.830.10:FF:000001">
    <property type="entry name" value="Mitochondrial-processing peptidase subunit beta, mitochondrial"/>
    <property type="match status" value="1"/>
</dbReference>
<gene>
    <name evidence="18" type="ORF">EDD18DRAFT_474887</name>
</gene>
<dbReference type="InterPro" id="IPR011249">
    <property type="entry name" value="Metalloenz_LuxS/M16"/>
</dbReference>
<dbReference type="Pfam" id="PF05193">
    <property type="entry name" value="Peptidase_M16_C"/>
    <property type="match status" value="1"/>
</dbReference>
<comment type="catalytic activity">
    <reaction evidence="1">
        <text>Release of N-terminal transit peptides from precursor proteins imported into the mitochondrion, typically with Arg in position P2.</text>
        <dbReference type="EC" id="3.4.24.64"/>
    </reaction>
</comment>
<organism evidence="18 19">
    <name type="scientific">Armillaria luteobubalina</name>
    <dbReference type="NCBI Taxonomy" id="153913"/>
    <lineage>
        <taxon>Eukaryota</taxon>
        <taxon>Fungi</taxon>
        <taxon>Dikarya</taxon>
        <taxon>Basidiomycota</taxon>
        <taxon>Agaricomycotina</taxon>
        <taxon>Agaricomycetes</taxon>
        <taxon>Agaricomycetidae</taxon>
        <taxon>Agaricales</taxon>
        <taxon>Marasmiineae</taxon>
        <taxon>Physalacriaceae</taxon>
        <taxon>Armillaria</taxon>
    </lineage>
</organism>
<keyword evidence="12" id="KW-0496">Mitochondrion</keyword>
<protein>
    <recommendedName>
        <fullName evidence="5">mitochondrial processing peptidase</fullName>
        <ecNumber evidence="5">3.4.24.64</ecNumber>
    </recommendedName>
    <alternativeName>
        <fullName evidence="13">Beta-MPP</fullName>
    </alternativeName>
</protein>
<evidence type="ECO:0000313" key="19">
    <source>
        <dbReference type="Proteomes" id="UP001175228"/>
    </source>
</evidence>
<evidence type="ECO:0000256" key="12">
    <source>
        <dbReference type="ARBA" id="ARBA00023128"/>
    </source>
</evidence>
<dbReference type="GO" id="GO:0046872">
    <property type="term" value="F:metal ion binding"/>
    <property type="evidence" value="ECO:0007669"/>
    <property type="project" value="UniProtKB-KW"/>
</dbReference>
<sequence>MLSRFVRSAIRAPRPYRRAFATVHNVGPQTEITTLSNGLTVATESQPHAQTATVGVWIDAGSRAETDKTNGTAHFLEHMAFKGTGRRTQHSLEVEVENIGAHLNAYTSREQTVYYAKSFSKDVPIAMDIISDILQNSKLENSAIERERGVILREQEEVDKQLEEVVFDHLHSVAFQGQSLGRTILGPKGNILSINRDDLSSYIKTNYTADRMVLVGTGGIEHEALVKLAEKHFASLPVSPNPIPLGRLSHPKPTFVGSEVRVRDDTIPTANIAIAVEGVGWSSPDYFPMMVMQSIFGNWDRSLGASNLLSSRLSHLLSSNNLANSFLSFSTSYSDTGLWGIYLVSENLMNLDDLLHNTLKEWTRMSISPEEVEVERAKSQLKAGLLLSLDGTTAVAEDIGRQLVTSGRRMSPQQIESAVDAVSVADIKRVAQKYLWDKDFALAATGSIEGLFDYNRIRSDMSSMIY</sequence>
<dbReference type="PANTHER" id="PTHR11851">
    <property type="entry name" value="METALLOPROTEASE"/>
    <property type="match status" value="1"/>
</dbReference>
<proteinExistence type="inferred from homology"/>
<evidence type="ECO:0000256" key="2">
    <source>
        <dbReference type="ARBA" id="ARBA00001947"/>
    </source>
</evidence>
<evidence type="ECO:0000313" key="18">
    <source>
        <dbReference type="EMBL" id="KAK0503735.1"/>
    </source>
</evidence>
<feature type="domain" description="Peptidase M16 C-terminal" evidence="17">
    <location>
        <begin position="193"/>
        <end position="381"/>
    </location>
</feature>
<dbReference type="EMBL" id="JAUEPU010000003">
    <property type="protein sequence ID" value="KAK0503735.1"/>
    <property type="molecule type" value="Genomic_DNA"/>
</dbReference>
<evidence type="ECO:0000256" key="7">
    <source>
        <dbReference type="ARBA" id="ARBA00022723"/>
    </source>
</evidence>
<dbReference type="EC" id="3.4.24.64" evidence="5"/>
<dbReference type="GO" id="GO:0005759">
    <property type="term" value="C:mitochondrial matrix"/>
    <property type="evidence" value="ECO:0007669"/>
    <property type="project" value="UniProtKB-ARBA"/>
</dbReference>
<dbReference type="SUPFAM" id="SSF63411">
    <property type="entry name" value="LuxS/MPP-like metallohydrolase"/>
    <property type="match status" value="2"/>
</dbReference>
<comment type="caution">
    <text evidence="18">The sequence shown here is derived from an EMBL/GenBank/DDBJ whole genome shotgun (WGS) entry which is preliminary data.</text>
</comment>
<evidence type="ECO:0000256" key="14">
    <source>
        <dbReference type="ARBA" id="ARBA00045757"/>
    </source>
</evidence>
<feature type="domain" description="Peptidase M16 N-terminal" evidence="16">
    <location>
        <begin position="41"/>
        <end position="188"/>
    </location>
</feature>
<keyword evidence="8" id="KW-0378">Hydrolase</keyword>
<dbReference type="GO" id="GO:0006627">
    <property type="term" value="P:protein processing involved in protein targeting to mitochondrion"/>
    <property type="evidence" value="ECO:0007669"/>
    <property type="project" value="TreeGrafter"/>
</dbReference>
<evidence type="ECO:0000256" key="13">
    <source>
        <dbReference type="ARBA" id="ARBA00031018"/>
    </source>
</evidence>
<dbReference type="GO" id="GO:0004222">
    <property type="term" value="F:metalloendopeptidase activity"/>
    <property type="evidence" value="ECO:0007669"/>
    <property type="project" value="UniProtKB-EC"/>
</dbReference>
<reference evidence="18" key="1">
    <citation type="submission" date="2023-06" db="EMBL/GenBank/DDBJ databases">
        <authorList>
            <consortium name="Lawrence Berkeley National Laboratory"/>
            <person name="Ahrendt S."/>
            <person name="Sahu N."/>
            <person name="Indic B."/>
            <person name="Wong-Bajracharya J."/>
            <person name="Merenyi Z."/>
            <person name="Ke H.-M."/>
            <person name="Monk M."/>
            <person name="Kocsube S."/>
            <person name="Drula E."/>
            <person name="Lipzen A."/>
            <person name="Balint B."/>
            <person name="Henrissat B."/>
            <person name="Andreopoulos B."/>
            <person name="Martin F.M."/>
            <person name="Harder C.B."/>
            <person name="Rigling D."/>
            <person name="Ford K.L."/>
            <person name="Foster G.D."/>
            <person name="Pangilinan J."/>
            <person name="Papanicolaou A."/>
            <person name="Barry K."/>
            <person name="LaButti K."/>
            <person name="Viragh M."/>
            <person name="Koriabine M."/>
            <person name="Yan M."/>
            <person name="Riley R."/>
            <person name="Champramary S."/>
            <person name="Plett K.L."/>
            <person name="Tsai I.J."/>
            <person name="Slot J."/>
            <person name="Sipos G."/>
            <person name="Plett J."/>
            <person name="Nagy L.G."/>
            <person name="Grigoriev I.V."/>
        </authorList>
    </citation>
    <scope>NUCLEOTIDE SEQUENCE</scope>
    <source>
        <strain evidence="18">HWK02</strain>
    </source>
</reference>
<evidence type="ECO:0000256" key="10">
    <source>
        <dbReference type="ARBA" id="ARBA00022946"/>
    </source>
</evidence>
<name>A0AA39QKP0_9AGAR</name>
<comment type="similarity">
    <text evidence="4 15">Belongs to the peptidase M16 family.</text>
</comment>
<evidence type="ECO:0000256" key="15">
    <source>
        <dbReference type="RuleBase" id="RU004447"/>
    </source>
</evidence>
<dbReference type="PROSITE" id="PS00143">
    <property type="entry name" value="INSULINASE"/>
    <property type="match status" value="1"/>
</dbReference>
<comment type="subcellular location">
    <subcellularLocation>
        <location evidence="3">Mitochondrion</location>
    </subcellularLocation>
</comment>
<dbReference type="InterPro" id="IPR007863">
    <property type="entry name" value="Peptidase_M16_C"/>
</dbReference>
<accession>A0AA39QKP0</accession>
<dbReference type="Gene3D" id="3.30.830.10">
    <property type="entry name" value="Metalloenzyme, LuxS/M16 peptidase-like"/>
    <property type="match status" value="2"/>
</dbReference>
<comment type="cofactor">
    <cofactor evidence="2">
        <name>Zn(2+)</name>
        <dbReference type="ChEBI" id="CHEBI:29105"/>
    </cofactor>
</comment>